<dbReference type="RefSeq" id="XP_020048980.1">
    <property type="nucleotide sequence ID" value="XM_020192018.1"/>
</dbReference>
<dbReference type="Pfam" id="PF02803">
    <property type="entry name" value="Thiolase_C"/>
    <property type="match status" value="1"/>
</dbReference>
<comment type="similarity">
    <text evidence="3 13">Belongs to the thiolase-like superfamily. Thiolase family.</text>
</comment>
<feature type="compositionally biased region" description="Acidic residues" evidence="14">
    <location>
        <begin position="222"/>
        <end position="240"/>
    </location>
</feature>
<gene>
    <name evidence="17" type="ORF">ASCRUDRAFT_7205</name>
</gene>
<evidence type="ECO:0000256" key="10">
    <source>
        <dbReference type="ARBA" id="ARBA00024073"/>
    </source>
</evidence>
<feature type="active site" description="Proton acceptor" evidence="12">
    <location>
        <position position="419"/>
    </location>
</feature>
<feature type="region of interest" description="Disordered" evidence="14">
    <location>
        <begin position="222"/>
        <end position="247"/>
    </location>
</feature>
<keyword evidence="8" id="KW-0576">Peroxisome</keyword>
<feature type="domain" description="Thiolase C-terminal" evidence="16">
    <location>
        <begin position="312"/>
        <end position="431"/>
    </location>
</feature>
<dbReference type="InterPro" id="IPR002155">
    <property type="entry name" value="Thiolase"/>
</dbReference>
<dbReference type="InterPro" id="IPR050215">
    <property type="entry name" value="Thiolase-like_sf_Thiolase"/>
</dbReference>
<dbReference type="GO" id="GO:0005758">
    <property type="term" value="C:mitochondrial intermembrane space"/>
    <property type="evidence" value="ECO:0007669"/>
    <property type="project" value="EnsemblFungi"/>
</dbReference>
<evidence type="ECO:0000256" key="13">
    <source>
        <dbReference type="RuleBase" id="RU003557"/>
    </source>
</evidence>
<dbReference type="STRING" id="1344418.A0A1D2VM34"/>
<evidence type="ECO:0000256" key="9">
    <source>
        <dbReference type="ARBA" id="ARBA00023315"/>
    </source>
</evidence>
<dbReference type="EMBL" id="KV454477">
    <property type="protein sequence ID" value="ODV62673.1"/>
    <property type="molecule type" value="Genomic_DNA"/>
</dbReference>
<dbReference type="GeneID" id="30965654"/>
<feature type="domain" description="Thiolase N-terminal" evidence="15">
    <location>
        <begin position="29"/>
        <end position="238"/>
    </location>
</feature>
<sequence>MDRLSQIASHLLPTSNTVVDLKSKNPGDVVIVSAYRTAITKGGRGSFKSLKSEDILYYLLKKFNDLKIVSPKLVEEITVGNVLNKGAGANEHRAACLAAGFPKEVPVLALNRQCSSGLMAVNDIANKIIANQIDIGLACGVESMSTFFGPSAVYQLSDTLSKDKEATKCLIPMGITNENVAEKFGISRKEQDKFSAASYQKAEKALKNNLFKNEILSLEIELEEENDNDDDDDDEDDENDNAEKKVTNKIKHKLVVDRDEGPRMNVTPESLSKIRPAFKKNGVTHAGNASQVSDGAALVLLMKRSVAESLDLKPIGKYIGCVSVGVAPEIMGVGPAYAIPKVLTKFKLSADDIKIFEINEAFAAQCLYSIHTCNIPMEKVNPRGGAIALGHPLGATGARQVSTLLNQLQDGEIGLTSMCVGSGMGAAALFAKEG</sequence>
<keyword evidence="6" id="KW-0809">Transit peptide</keyword>
<dbReference type="NCBIfam" id="TIGR01930">
    <property type="entry name" value="AcCoA-C-Actrans"/>
    <property type="match status" value="1"/>
</dbReference>
<evidence type="ECO:0000313" key="17">
    <source>
        <dbReference type="EMBL" id="ODV62673.1"/>
    </source>
</evidence>
<dbReference type="PANTHER" id="PTHR43853">
    <property type="entry name" value="3-KETOACYL-COA THIOLASE, PEROXISOMAL"/>
    <property type="match status" value="1"/>
</dbReference>
<dbReference type="InterPro" id="IPR016039">
    <property type="entry name" value="Thiolase-like"/>
</dbReference>
<keyword evidence="7" id="KW-0443">Lipid metabolism</keyword>
<dbReference type="GO" id="GO:0006635">
    <property type="term" value="P:fatty acid beta-oxidation"/>
    <property type="evidence" value="ECO:0007669"/>
    <property type="project" value="EnsemblFungi"/>
</dbReference>
<evidence type="ECO:0000256" key="11">
    <source>
        <dbReference type="ARBA" id="ARBA00047605"/>
    </source>
</evidence>
<evidence type="ECO:0000259" key="15">
    <source>
        <dbReference type="Pfam" id="PF00108"/>
    </source>
</evidence>
<dbReference type="Proteomes" id="UP000095038">
    <property type="component" value="Unassembled WGS sequence"/>
</dbReference>
<dbReference type="OrthoDB" id="5404651at2759"/>
<keyword evidence="4 13" id="KW-0808">Transferase</keyword>
<evidence type="ECO:0000256" key="5">
    <source>
        <dbReference type="ARBA" id="ARBA00022832"/>
    </source>
</evidence>
<proteinExistence type="inferred from homology"/>
<evidence type="ECO:0000256" key="8">
    <source>
        <dbReference type="ARBA" id="ARBA00023140"/>
    </source>
</evidence>
<dbReference type="PANTHER" id="PTHR43853:SF8">
    <property type="entry name" value="3-KETOACYL-COA THIOLASE, PEROXISOMAL"/>
    <property type="match status" value="1"/>
</dbReference>
<evidence type="ECO:0000256" key="3">
    <source>
        <dbReference type="ARBA" id="ARBA00010982"/>
    </source>
</evidence>
<feature type="active site" description="Acyl-thioester intermediate" evidence="12">
    <location>
        <position position="114"/>
    </location>
</feature>
<comment type="catalytic activity">
    <reaction evidence="11">
        <text>an acyl-CoA + acetyl-CoA = a 3-oxoacyl-CoA + CoA</text>
        <dbReference type="Rhea" id="RHEA:21564"/>
        <dbReference type="ChEBI" id="CHEBI:57287"/>
        <dbReference type="ChEBI" id="CHEBI:57288"/>
        <dbReference type="ChEBI" id="CHEBI:58342"/>
        <dbReference type="ChEBI" id="CHEBI:90726"/>
        <dbReference type="EC" id="2.3.1.16"/>
    </reaction>
</comment>
<dbReference type="CDD" id="cd00751">
    <property type="entry name" value="thiolase"/>
    <property type="match status" value="1"/>
</dbReference>
<dbReference type="InterPro" id="IPR020617">
    <property type="entry name" value="Thiolase_C"/>
</dbReference>
<dbReference type="InParanoid" id="A0A1D2VM34"/>
<dbReference type="FunCoup" id="A0A1D2VM34">
    <property type="interactions" value="341"/>
</dbReference>
<organism evidence="17 18">
    <name type="scientific">Ascoidea rubescens DSM 1968</name>
    <dbReference type="NCBI Taxonomy" id="1344418"/>
    <lineage>
        <taxon>Eukaryota</taxon>
        <taxon>Fungi</taxon>
        <taxon>Dikarya</taxon>
        <taxon>Ascomycota</taxon>
        <taxon>Saccharomycotina</taxon>
        <taxon>Saccharomycetes</taxon>
        <taxon>Ascoideaceae</taxon>
        <taxon>Ascoidea</taxon>
    </lineage>
</organism>
<keyword evidence="9 13" id="KW-0012">Acyltransferase</keyword>
<dbReference type="AlphaFoldDB" id="A0A1D2VM34"/>
<evidence type="ECO:0000256" key="4">
    <source>
        <dbReference type="ARBA" id="ARBA00022679"/>
    </source>
</evidence>
<dbReference type="PIRSF" id="PIRSF000429">
    <property type="entry name" value="Ac-CoA_Ac_transf"/>
    <property type="match status" value="1"/>
</dbReference>
<evidence type="ECO:0000256" key="7">
    <source>
        <dbReference type="ARBA" id="ARBA00023098"/>
    </source>
</evidence>
<name>A0A1D2VM34_9ASCO</name>
<dbReference type="InterPro" id="IPR020613">
    <property type="entry name" value="Thiolase_CS"/>
</dbReference>
<dbReference type="EC" id="2.3.1.16" evidence="10"/>
<feature type="domain" description="Thiolase N-terminal" evidence="15">
    <location>
        <begin position="249"/>
        <end position="305"/>
    </location>
</feature>
<keyword evidence="5" id="KW-0276">Fatty acid metabolism</keyword>
<dbReference type="PROSITE" id="PS00099">
    <property type="entry name" value="THIOLASE_3"/>
    <property type="match status" value="1"/>
</dbReference>
<accession>A0A1D2VM34</accession>
<keyword evidence="18" id="KW-1185">Reference proteome</keyword>
<reference evidence="18" key="1">
    <citation type="submission" date="2016-05" db="EMBL/GenBank/DDBJ databases">
        <title>Comparative genomics of biotechnologically important yeasts.</title>
        <authorList>
            <consortium name="DOE Joint Genome Institute"/>
            <person name="Riley R."/>
            <person name="Haridas S."/>
            <person name="Wolfe K.H."/>
            <person name="Lopes M.R."/>
            <person name="Hittinger C.T."/>
            <person name="Goker M."/>
            <person name="Salamov A."/>
            <person name="Wisecaver J."/>
            <person name="Long T.M."/>
            <person name="Aerts A.L."/>
            <person name="Barry K."/>
            <person name="Choi C."/>
            <person name="Clum A."/>
            <person name="Coughlan A.Y."/>
            <person name="Deshpande S."/>
            <person name="Douglass A.P."/>
            <person name="Hanson S.J."/>
            <person name="Klenk H.-P."/>
            <person name="Labutti K."/>
            <person name="Lapidus A."/>
            <person name="Lindquist E."/>
            <person name="Lipzen A."/>
            <person name="Meier-Kolthoff J.P."/>
            <person name="Ohm R.A."/>
            <person name="Otillar R.P."/>
            <person name="Pangilinan J."/>
            <person name="Peng Y."/>
            <person name="Rokas A."/>
            <person name="Rosa C.A."/>
            <person name="Scheuner C."/>
            <person name="Sibirny A.A."/>
            <person name="Slot J.C."/>
            <person name="Stielow J.B."/>
            <person name="Sun H."/>
            <person name="Kurtzman C.P."/>
            <person name="Blackwell M."/>
            <person name="Grigoriev I.V."/>
            <person name="Jeffries T.W."/>
        </authorList>
    </citation>
    <scope>NUCLEOTIDE SEQUENCE [LARGE SCALE GENOMIC DNA]</scope>
    <source>
        <strain evidence="18">DSM 1968</strain>
    </source>
</reference>
<dbReference type="InterPro" id="IPR020616">
    <property type="entry name" value="Thiolase_N"/>
</dbReference>
<dbReference type="GO" id="GO:0003729">
    <property type="term" value="F:mRNA binding"/>
    <property type="evidence" value="ECO:0007669"/>
    <property type="project" value="EnsemblFungi"/>
</dbReference>
<evidence type="ECO:0000256" key="14">
    <source>
        <dbReference type="SAM" id="MobiDB-lite"/>
    </source>
</evidence>
<dbReference type="InterPro" id="IPR020615">
    <property type="entry name" value="Thiolase_acyl_enz_int_AS"/>
</dbReference>
<feature type="active site" description="Proton acceptor" evidence="12">
    <location>
        <position position="391"/>
    </location>
</feature>
<protein>
    <recommendedName>
        <fullName evidence="10">acetyl-CoA C-acyltransferase</fullName>
        <ecNumber evidence="10">2.3.1.16</ecNumber>
    </recommendedName>
</protein>
<evidence type="ECO:0000259" key="16">
    <source>
        <dbReference type="Pfam" id="PF02803"/>
    </source>
</evidence>
<evidence type="ECO:0000256" key="6">
    <source>
        <dbReference type="ARBA" id="ARBA00022946"/>
    </source>
</evidence>
<dbReference type="Gene3D" id="3.40.47.10">
    <property type="match status" value="2"/>
</dbReference>
<evidence type="ECO:0000313" key="18">
    <source>
        <dbReference type="Proteomes" id="UP000095038"/>
    </source>
</evidence>
<comment type="subcellular location">
    <subcellularLocation>
        <location evidence="1">Peroxisome</location>
    </subcellularLocation>
</comment>
<evidence type="ECO:0000256" key="12">
    <source>
        <dbReference type="PIRSR" id="PIRSR000429-1"/>
    </source>
</evidence>
<dbReference type="SUPFAM" id="SSF53901">
    <property type="entry name" value="Thiolase-like"/>
    <property type="match status" value="2"/>
</dbReference>
<dbReference type="Pfam" id="PF00108">
    <property type="entry name" value="Thiolase_N"/>
    <property type="match status" value="2"/>
</dbReference>
<dbReference type="GO" id="GO:0003988">
    <property type="term" value="F:acetyl-CoA C-acyltransferase activity"/>
    <property type="evidence" value="ECO:0007669"/>
    <property type="project" value="UniProtKB-EC"/>
</dbReference>
<dbReference type="PROSITE" id="PS00098">
    <property type="entry name" value="THIOLASE_1"/>
    <property type="match status" value="1"/>
</dbReference>
<dbReference type="GO" id="GO:0010124">
    <property type="term" value="P:phenylacetate catabolic process"/>
    <property type="evidence" value="ECO:0007669"/>
    <property type="project" value="TreeGrafter"/>
</dbReference>
<dbReference type="PROSITE" id="PS00737">
    <property type="entry name" value="THIOLASE_2"/>
    <property type="match status" value="1"/>
</dbReference>
<dbReference type="GO" id="GO:0005782">
    <property type="term" value="C:peroxisomal matrix"/>
    <property type="evidence" value="ECO:0007669"/>
    <property type="project" value="EnsemblFungi"/>
</dbReference>
<evidence type="ECO:0000256" key="2">
    <source>
        <dbReference type="ARBA" id="ARBA00004872"/>
    </source>
</evidence>
<dbReference type="InterPro" id="IPR020610">
    <property type="entry name" value="Thiolase_AS"/>
</dbReference>
<evidence type="ECO:0000256" key="1">
    <source>
        <dbReference type="ARBA" id="ARBA00004275"/>
    </source>
</evidence>
<comment type="pathway">
    <text evidence="2">Lipid metabolism; fatty acid metabolism.</text>
</comment>